<feature type="domain" description="DUF6531" evidence="1">
    <location>
        <begin position="49"/>
        <end position="123"/>
    </location>
</feature>
<keyword evidence="3" id="KW-1185">Reference proteome</keyword>
<gene>
    <name evidence="2" type="ORF">FM069_17560</name>
</gene>
<proteinExistence type="predicted"/>
<evidence type="ECO:0000313" key="2">
    <source>
        <dbReference type="EMBL" id="TRX73411.1"/>
    </source>
</evidence>
<dbReference type="Proteomes" id="UP000315235">
    <property type="component" value="Unassembled WGS sequence"/>
</dbReference>
<evidence type="ECO:0000259" key="1">
    <source>
        <dbReference type="Pfam" id="PF20148"/>
    </source>
</evidence>
<dbReference type="AlphaFoldDB" id="A0A553GV95"/>
<dbReference type="EMBL" id="VJOY01000015">
    <property type="protein sequence ID" value="TRX73411.1"/>
    <property type="molecule type" value="Genomic_DNA"/>
</dbReference>
<dbReference type="InterPro" id="IPR045351">
    <property type="entry name" value="DUF6531"/>
</dbReference>
<dbReference type="RefSeq" id="WP_143489682.1">
    <property type="nucleotide sequence ID" value="NZ_VJOY01000015.1"/>
</dbReference>
<protein>
    <recommendedName>
        <fullName evidence="1">DUF6531 domain-containing protein</fullName>
    </recommendedName>
</protein>
<sequence length="175" mass="18019">MAESAGLPIAHVGSEVAGKNVVTGSPTVFVGSTAIGQADRCPTCSPAVGQPVNPILGAKLLPAETDFALPAPSPFAFSRSYLSRDARIGSLGQGWSLPGEGLGLELKPTATTLIDFQGRRIDFPVLGPGAAFYSGSELLWLCRGGVADGVTFVPWTGRWAAVAEATQRHEGAVLS</sequence>
<evidence type="ECO:0000313" key="3">
    <source>
        <dbReference type="Proteomes" id="UP000315235"/>
    </source>
</evidence>
<organism evidence="2 3">
    <name type="scientific">Pseudomonas mangiferae</name>
    <dbReference type="NCBI Taxonomy" id="2593654"/>
    <lineage>
        <taxon>Bacteria</taxon>
        <taxon>Pseudomonadati</taxon>
        <taxon>Pseudomonadota</taxon>
        <taxon>Gammaproteobacteria</taxon>
        <taxon>Pseudomonadales</taxon>
        <taxon>Pseudomonadaceae</taxon>
        <taxon>Pseudomonas</taxon>
    </lineage>
</organism>
<dbReference type="OrthoDB" id="6043530at2"/>
<accession>A0A553GV95</accession>
<comment type="caution">
    <text evidence="2">The sequence shown here is derived from an EMBL/GenBank/DDBJ whole genome shotgun (WGS) entry which is preliminary data.</text>
</comment>
<dbReference type="Pfam" id="PF20148">
    <property type="entry name" value="DUF6531"/>
    <property type="match status" value="1"/>
</dbReference>
<reference evidence="2 3" key="1">
    <citation type="submission" date="2019-07" db="EMBL/GenBank/DDBJ databases">
        <title>Pseudomonas mangiferae sp. nov., isolated from bark of mango tree in Thailand.</title>
        <authorList>
            <person name="Srisuk N."/>
            <person name="Anurat P."/>
        </authorList>
    </citation>
    <scope>NUCLEOTIDE SEQUENCE [LARGE SCALE GENOMIC DNA]</scope>
    <source>
        <strain evidence="2 3">DMKU_BBB3-04</strain>
    </source>
</reference>
<name>A0A553GV95_9PSED</name>